<protein>
    <submittedName>
        <fullName evidence="2">Uncharacterized protein</fullName>
    </submittedName>
</protein>
<keyword evidence="3" id="KW-1185">Reference proteome</keyword>
<feature type="compositionally biased region" description="Acidic residues" evidence="1">
    <location>
        <begin position="32"/>
        <end position="47"/>
    </location>
</feature>
<evidence type="ECO:0000313" key="3">
    <source>
        <dbReference type="Proteomes" id="UP000266861"/>
    </source>
</evidence>
<dbReference type="STRING" id="1348612.A0A397J7X5"/>
<dbReference type="EMBL" id="PQFF01000122">
    <property type="protein sequence ID" value="RHZ80880.1"/>
    <property type="molecule type" value="Genomic_DNA"/>
</dbReference>
<feature type="compositionally biased region" description="Polar residues" evidence="1">
    <location>
        <begin position="68"/>
        <end position="81"/>
    </location>
</feature>
<evidence type="ECO:0000313" key="2">
    <source>
        <dbReference type="EMBL" id="RHZ80880.1"/>
    </source>
</evidence>
<reference evidence="2 3" key="1">
    <citation type="submission" date="2018-08" db="EMBL/GenBank/DDBJ databases">
        <title>Genome and evolution of the arbuscular mycorrhizal fungus Diversispora epigaea (formerly Glomus versiforme) and its bacterial endosymbionts.</title>
        <authorList>
            <person name="Sun X."/>
            <person name="Fei Z."/>
            <person name="Harrison M."/>
        </authorList>
    </citation>
    <scope>NUCLEOTIDE SEQUENCE [LARGE SCALE GENOMIC DNA]</scope>
    <source>
        <strain evidence="2 3">IT104</strain>
    </source>
</reference>
<dbReference type="Proteomes" id="UP000266861">
    <property type="component" value="Unassembled WGS sequence"/>
</dbReference>
<gene>
    <name evidence="2" type="ORF">Glove_131g51</name>
</gene>
<accession>A0A397J7X5</accession>
<dbReference type="AlphaFoldDB" id="A0A397J7X5"/>
<organism evidence="2 3">
    <name type="scientific">Diversispora epigaea</name>
    <dbReference type="NCBI Taxonomy" id="1348612"/>
    <lineage>
        <taxon>Eukaryota</taxon>
        <taxon>Fungi</taxon>
        <taxon>Fungi incertae sedis</taxon>
        <taxon>Mucoromycota</taxon>
        <taxon>Glomeromycotina</taxon>
        <taxon>Glomeromycetes</taxon>
        <taxon>Diversisporales</taxon>
        <taxon>Diversisporaceae</taxon>
        <taxon>Diversispora</taxon>
    </lineage>
</organism>
<feature type="region of interest" description="Disordered" evidence="1">
    <location>
        <begin position="24"/>
        <end position="81"/>
    </location>
</feature>
<comment type="caution">
    <text evidence="2">The sequence shown here is derived from an EMBL/GenBank/DDBJ whole genome shotgun (WGS) entry which is preliminary data.</text>
</comment>
<name>A0A397J7X5_9GLOM</name>
<dbReference type="OrthoDB" id="2394087at2759"/>
<evidence type="ECO:0000256" key="1">
    <source>
        <dbReference type="SAM" id="MobiDB-lite"/>
    </source>
</evidence>
<sequence>MHILLCCIIDPVWGGESIDYSSSSDVYSDNISESESENCSDYDSDYESDNKTNTIETPVPQPPKVEEQLSNTTYSTEQVSPTYSKRQEKFEDKFTQKDLLNKICRIASLPARDISSNKDSLEDVHLWDYLLLNYGVKEGISLLDAYTQEELTNKLVIQVEQALYRILDCSWEEIFKGLVIMTSSNPDKCSYHLLYAPALLIDYQELKQFTELHQKTFWGVNLQKFTGPTEIYA</sequence>
<proteinExistence type="predicted"/>